<dbReference type="RefSeq" id="WP_047876751.1">
    <property type="nucleotide sequence ID" value="NZ_BMYC01000035.1"/>
</dbReference>
<sequence length="46" mass="5272">MLTKAPAKWMARTTVVSLVLLGFQVSALYFLLAVLLLNTHHKEIFW</sequence>
<dbReference type="Proteomes" id="UP000036426">
    <property type="component" value="Unassembled WGS sequence"/>
</dbReference>
<evidence type="ECO:0000313" key="4">
    <source>
        <dbReference type="Proteomes" id="UP000029227"/>
    </source>
</evidence>
<reference evidence="3 5" key="2">
    <citation type="submission" date="2015-05" db="EMBL/GenBank/DDBJ databases">
        <title>Photobacterium galathea sp. nov.</title>
        <authorList>
            <person name="Machado H."/>
            <person name="Gram L."/>
        </authorList>
    </citation>
    <scope>NUCLEOTIDE SEQUENCE [LARGE SCALE GENOMIC DNA]</scope>
    <source>
        <strain evidence="3 5">DSM 25995</strain>
    </source>
</reference>
<evidence type="ECO:0000313" key="2">
    <source>
        <dbReference type="EMBL" id="GAL07015.1"/>
    </source>
</evidence>
<feature type="transmembrane region" description="Helical" evidence="1">
    <location>
        <begin position="15"/>
        <end position="37"/>
    </location>
</feature>
<evidence type="ECO:0000256" key="1">
    <source>
        <dbReference type="SAM" id="Phobius"/>
    </source>
</evidence>
<reference evidence="2 4" key="1">
    <citation type="journal article" date="2014" name="Genome Announc.">
        <title>Draft Genome Sequences of Two Vibrionaceae Species, Vibrio ponticus C121 and Photobacterium aphoticum C119, Isolated as Coral Reef Microbiota.</title>
        <authorList>
            <person name="Al-saari N."/>
            <person name="Meirelles P.M."/>
            <person name="Mino S."/>
            <person name="Suda W."/>
            <person name="Oshima K."/>
            <person name="Hattori M."/>
            <person name="Ohkuma M."/>
            <person name="Thompson F.L."/>
            <person name="Gomez-Gil B."/>
            <person name="Sawabe T."/>
            <person name="Sawabe T."/>
        </authorList>
    </citation>
    <scope>NUCLEOTIDE SEQUENCE [LARGE SCALE GENOMIC DNA]</scope>
    <source>
        <strain evidence="2 4">JCM 19237</strain>
    </source>
</reference>
<keyword evidence="1" id="KW-0812">Transmembrane</keyword>
<protein>
    <submittedName>
        <fullName evidence="3">Membrane protein</fullName>
    </submittedName>
</protein>
<accession>A0A090QV40</accession>
<gene>
    <name evidence="3" type="ORF">ABT58_22875</name>
    <name evidence="2" type="ORF">JCM19237_3020</name>
</gene>
<organism evidence="2 4">
    <name type="scientific">Photobacterium aphoticum</name>
    <dbReference type="NCBI Taxonomy" id="754436"/>
    <lineage>
        <taxon>Bacteria</taxon>
        <taxon>Pseudomonadati</taxon>
        <taxon>Pseudomonadota</taxon>
        <taxon>Gammaproteobacteria</taxon>
        <taxon>Vibrionales</taxon>
        <taxon>Vibrionaceae</taxon>
        <taxon>Photobacterium</taxon>
    </lineage>
</organism>
<keyword evidence="1" id="KW-1133">Transmembrane helix</keyword>
<keyword evidence="1" id="KW-0472">Membrane</keyword>
<proteinExistence type="predicted"/>
<evidence type="ECO:0000313" key="5">
    <source>
        <dbReference type="Proteomes" id="UP000036426"/>
    </source>
</evidence>
<dbReference type="PATRIC" id="fig|754436.4.peg.4799"/>
<dbReference type="EMBL" id="LDOV01000058">
    <property type="protein sequence ID" value="KLU98409.1"/>
    <property type="molecule type" value="Genomic_DNA"/>
</dbReference>
<name>A0A090QV40_9GAMM</name>
<keyword evidence="5" id="KW-1185">Reference proteome</keyword>
<dbReference type="Proteomes" id="UP000029227">
    <property type="component" value="Unassembled WGS sequence"/>
</dbReference>
<comment type="caution">
    <text evidence="2">The sequence shown here is derived from an EMBL/GenBank/DDBJ whole genome shotgun (WGS) entry which is preliminary data.</text>
</comment>
<evidence type="ECO:0000313" key="3">
    <source>
        <dbReference type="EMBL" id="KLU98409.1"/>
    </source>
</evidence>
<dbReference type="AlphaFoldDB" id="A0A090QV40"/>
<dbReference type="EMBL" id="BBMN01000014">
    <property type="protein sequence ID" value="GAL07015.1"/>
    <property type="molecule type" value="Genomic_DNA"/>
</dbReference>